<keyword evidence="5 6" id="KW-0687">Ribonucleoprotein</keyword>
<dbReference type="Pfam" id="PF00366">
    <property type="entry name" value="Ribosomal_S17"/>
    <property type="match status" value="1"/>
</dbReference>
<comment type="caution">
    <text evidence="8">The sequence shown here is derived from an EMBL/GenBank/DDBJ whole genome shotgun (WGS) entry which is preliminary data.</text>
</comment>
<evidence type="ECO:0000313" key="8">
    <source>
        <dbReference type="EMBL" id="MBD3363803.1"/>
    </source>
</evidence>
<evidence type="ECO:0000256" key="1">
    <source>
        <dbReference type="ARBA" id="ARBA00010254"/>
    </source>
</evidence>
<evidence type="ECO:0000256" key="5">
    <source>
        <dbReference type="ARBA" id="ARBA00023274"/>
    </source>
</evidence>
<comment type="similarity">
    <text evidence="1 6 7">Belongs to the universal ribosomal protein uS17 family.</text>
</comment>
<evidence type="ECO:0000256" key="7">
    <source>
        <dbReference type="RuleBase" id="RU003872"/>
    </source>
</evidence>
<dbReference type="EMBL" id="WJKJ01000031">
    <property type="protein sequence ID" value="MBD3363803.1"/>
    <property type="molecule type" value="Genomic_DNA"/>
</dbReference>
<dbReference type="PRINTS" id="PR00973">
    <property type="entry name" value="RIBOSOMALS17"/>
</dbReference>
<dbReference type="InterPro" id="IPR019979">
    <property type="entry name" value="Ribosomal_uS17_CS"/>
</dbReference>
<dbReference type="InterPro" id="IPR000266">
    <property type="entry name" value="Ribosomal_uS17"/>
</dbReference>
<evidence type="ECO:0000256" key="4">
    <source>
        <dbReference type="ARBA" id="ARBA00022980"/>
    </source>
</evidence>
<dbReference type="InterPro" id="IPR019984">
    <property type="entry name" value="Ribosomal_uS17_bact/chlr"/>
</dbReference>
<sequence length="82" mass="9730">MSSSKRLVGLVVSDRPDKTVVVSVIRKVLHRRYKKYVNRRHKYYVHDAENRCKVGDRVEIEETRPVSKLKHFRLVKVLGDKQ</sequence>
<dbReference type="SUPFAM" id="SSF50249">
    <property type="entry name" value="Nucleic acid-binding proteins"/>
    <property type="match status" value="1"/>
</dbReference>
<evidence type="ECO:0000256" key="6">
    <source>
        <dbReference type="HAMAP-Rule" id="MF_01345"/>
    </source>
</evidence>
<keyword evidence="4 6" id="KW-0689">Ribosomal protein</keyword>
<protein>
    <recommendedName>
        <fullName evidence="6">Small ribosomal subunit protein uS17</fullName>
    </recommendedName>
</protein>
<accession>A0A9D5K7P4</accession>
<dbReference type="Proteomes" id="UP000630660">
    <property type="component" value="Unassembled WGS sequence"/>
</dbReference>
<dbReference type="NCBIfam" id="TIGR03635">
    <property type="entry name" value="uS17_bact"/>
    <property type="match status" value="1"/>
</dbReference>
<keyword evidence="2 6" id="KW-0699">rRNA-binding</keyword>
<evidence type="ECO:0000256" key="2">
    <source>
        <dbReference type="ARBA" id="ARBA00022730"/>
    </source>
</evidence>
<comment type="subunit">
    <text evidence="6">Part of the 30S ribosomal subunit.</text>
</comment>
<name>A0A9D5K7P4_UNCW3</name>
<dbReference type="GO" id="GO:0022627">
    <property type="term" value="C:cytosolic small ribosomal subunit"/>
    <property type="evidence" value="ECO:0007669"/>
    <property type="project" value="UniProtKB-UniRule"/>
</dbReference>
<proteinExistence type="inferred from homology"/>
<dbReference type="Gene3D" id="2.40.50.140">
    <property type="entry name" value="Nucleic acid-binding proteins"/>
    <property type="match status" value="1"/>
</dbReference>
<dbReference type="CDD" id="cd00364">
    <property type="entry name" value="Ribosomal_uS17"/>
    <property type="match status" value="1"/>
</dbReference>
<dbReference type="GO" id="GO:0006412">
    <property type="term" value="P:translation"/>
    <property type="evidence" value="ECO:0007669"/>
    <property type="project" value="UniProtKB-UniRule"/>
</dbReference>
<dbReference type="GO" id="GO:0019843">
    <property type="term" value="F:rRNA binding"/>
    <property type="evidence" value="ECO:0007669"/>
    <property type="project" value="UniProtKB-UniRule"/>
</dbReference>
<dbReference type="NCBIfam" id="NF004123">
    <property type="entry name" value="PRK05610.1"/>
    <property type="match status" value="1"/>
</dbReference>
<dbReference type="PANTHER" id="PTHR10744:SF1">
    <property type="entry name" value="SMALL RIBOSOMAL SUBUNIT PROTEIN US17M"/>
    <property type="match status" value="1"/>
</dbReference>
<organism evidence="8 9">
    <name type="scientific">candidate division WOR-3 bacterium</name>
    <dbReference type="NCBI Taxonomy" id="2052148"/>
    <lineage>
        <taxon>Bacteria</taxon>
        <taxon>Bacteria division WOR-3</taxon>
    </lineage>
</organism>
<gene>
    <name evidence="6 8" type="primary">rpsQ</name>
    <name evidence="8" type="ORF">GF359_01160</name>
</gene>
<dbReference type="GO" id="GO:0003735">
    <property type="term" value="F:structural constituent of ribosome"/>
    <property type="evidence" value="ECO:0007669"/>
    <property type="project" value="UniProtKB-UniRule"/>
</dbReference>
<dbReference type="HAMAP" id="MF_01345_B">
    <property type="entry name" value="Ribosomal_uS17_B"/>
    <property type="match status" value="1"/>
</dbReference>
<evidence type="ECO:0000313" key="9">
    <source>
        <dbReference type="Proteomes" id="UP000630660"/>
    </source>
</evidence>
<dbReference type="PANTHER" id="PTHR10744">
    <property type="entry name" value="40S RIBOSOMAL PROTEIN S11 FAMILY MEMBER"/>
    <property type="match status" value="1"/>
</dbReference>
<evidence type="ECO:0000256" key="3">
    <source>
        <dbReference type="ARBA" id="ARBA00022884"/>
    </source>
</evidence>
<comment type="function">
    <text evidence="6">One of the primary rRNA binding proteins, it binds specifically to the 5'-end of 16S ribosomal RNA.</text>
</comment>
<dbReference type="InterPro" id="IPR012340">
    <property type="entry name" value="NA-bd_OB-fold"/>
</dbReference>
<keyword evidence="3 6" id="KW-0694">RNA-binding</keyword>
<dbReference type="PROSITE" id="PS00056">
    <property type="entry name" value="RIBOSOMAL_S17"/>
    <property type="match status" value="1"/>
</dbReference>
<dbReference type="AlphaFoldDB" id="A0A9D5K7P4"/>
<reference evidence="8" key="1">
    <citation type="submission" date="2019-11" db="EMBL/GenBank/DDBJ databases">
        <title>Microbial mats filling the niche in hypersaline microbial mats.</title>
        <authorList>
            <person name="Wong H.L."/>
            <person name="Macleod F.I."/>
            <person name="White R.A. III"/>
            <person name="Burns B.P."/>
        </authorList>
    </citation>
    <scope>NUCLEOTIDE SEQUENCE</scope>
    <source>
        <strain evidence="8">Bin_327</strain>
    </source>
</reference>